<sequence length="164" mass="19141">MRITLGECILDINVEENERYYKNERNITEDCQCDGCENYELAVEQVSSEVSKMFKQLGLDIKKPAEVYVNCSDNNILLYGGFYHLCGTMIEGKSAWEIVSKTKKSMVSHLNEERMFCIGKDFRIFFQEDCALLSKDFPRPCIQMEILAYSPWVLQKQNTYEQQI</sequence>
<dbReference type="Proteomes" id="UP001651880">
    <property type="component" value="Unassembled WGS sequence"/>
</dbReference>
<accession>A0ABT1NFN3</accession>
<protein>
    <submittedName>
        <fullName evidence="1">Uncharacterized protein</fullName>
    </submittedName>
</protein>
<organism evidence="1 2">
    <name type="scientific">Lutispora saccharofermentans</name>
    <dbReference type="NCBI Taxonomy" id="3024236"/>
    <lineage>
        <taxon>Bacteria</taxon>
        <taxon>Bacillati</taxon>
        <taxon>Bacillota</taxon>
        <taxon>Clostridia</taxon>
        <taxon>Lutisporales</taxon>
        <taxon>Lutisporaceae</taxon>
        <taxon>Lutispora</taxon>
    </lineage>
</organism>
<reference evidence="1 2" key="1">
    <citation type="submission" date="2021-10" db="EMBL/GenBank/DDBJ databases">
        <title>Lutispora strain m25 sp. nov., a thermophilic, non-spore-forming bacterium isolated from a lab-scale methanogenic bioreactor digesting anaerobic sludge.</title>
        <authorList>
            <person name="El Houari A."/>
            <person name="Mcdonald J."/>
        </authorList>
    </citation>
    <scope>NUCLEOTIDE SEQUENCE [LARGE SCALE GENOMIC DNA]</scope>
    <source>
        <strain evidence="2">m25</strain>
    </source>
</reference>
<proteinExistence type="predicted"/>
<gene>
    <name evidence="1" type="ORF">LJD61_10945</name>
</gene>
<evidence type="ECO:0000313" key="2">
    <source>
        <dbReference type="Proteomes" id="UP001651880"/>
    </source>
</evidence>
<evidence type="ECO:0000313" key="1">
    <source>
        <dbReference type="EMBL" id="MCQ1530060.1"/>
    </source>
</evidence>
<dbReference type="EMBL" id="JAJEKE010000008">
    <property type="protein sequence ID" value="MCQ1530060.1"/>
    <property type="molecule type" value="Genomic_DNA"/>
</dbReference>
<comment type="caution">
    <text evidence="1">The sequence shown here is derived from an EMBL/GenBank/DDBJ whole genome shotgun (WGS) entry which is preliminary data.</text>
</comment>
<name>A0ABT1NFN3_9FIRM</name>
<dbReference type="RefSeq" id="WP_255227576.1">
    <property type="nucleotide sequence ID" value="NZ_JAJEKE010000008.1"/>
</dbReference>
<keyword evidence="2" id="KW-1185">Reference proteome</keyword>